<gene>
    <name evidence="2" type="ORF">B7463_g2208</name>
</gene>
<evidence type="ECO:0000256" key="1">
    <source>
        <dbReference type="SAM" id="MobiDB-lite"/>
    </source>
</evidence>
<feature type="region of interest" description="Disordered" evidence="1">
    <location>
        <begin position="113"/>
        <end position="135"/>
    </location>
</feature>
<protein>
    <submittedName>
        <fullName evidence="2">Uncharacterized protein</fullName>
    </submittedName>
</protein>
<organism evidence="2 3">
    <name type="scientific">Scytalidium lignicola</name>
    <name type="common">Hyphomycete</name>
    <dbReference type="NCBI Taxonomy" id="5539"/>
    <lineage>
        <taxon>Eukaryota</taxon>
        <taxon>Fungi</taxon>
        <taxon>Dikarya</taxon>
        <taxon>Ascomycota</taxon>
        <taxon>Pezizomycotina</taxon>
        <taxon>Leotiomycetes</taxon>
        <taxon>Leotiomycetes incertae sedis</taxon>
        <taxon>Scytalidium</taxon>
    </lineage>
</organism>
<feature type="non-terminal residue" evidence="2">
    <location>
        <position position="135"/>
    </location>
</feature>
<comment type="caution">
    <text evidence="2">The sequence shown here is derived from an EMBL/GenBank/DDBJ whole genome shotgun (WGS) entry which is preliminary data.</text>
</comment>
<evidence type="ECO:0000313" key="2">
    <source>
        <dbReference type="EMBL" id="RFU34094.1"/>
    </source>
</evidence>
<dbReference type="EMBL" id="NCSJ02000025">
    <property type="protein sequence ID" value="RFU34094.1"/>
    <property type="molecule type" value="Genomic_DNA"/>
</dbReference>
<accession>A0A3E2HL21</accession>
<feature type="non-terminal residue" evidence="2">
    <location>
        <position position="1"/>
    </location>
</feature>
<dbReference type="AlphaFoldDB" id="A0A3E2HL21"/>
<dbReference type="Proteomes" id="UP000258309">
    <property type="component" value="Unassembled WGS sequence"/>
</dbReference>
<sequence length="135" mass="15194">MLGSEFVGESGTVPDQSHSAEIIRAVHMLTEPTRAPQPLFDANLPIVEFQSSREGKVWYEEWGRDGWKEIKQSIFNVEQIAKRKNYLTDITILLRYITIEVPNPIAEDSGAVSSAGLELEMPPASSPWGRDDDRH</sequence>
<proteinExistence type="predicted"/>
<evidence type="ECO:0000313" key="3">
    <source>
        <dbReference type="Proteomes" id="UP000258309"/>
    </source>
</evidence>
<keyword evidence="3" id="KW-1185">Reference proteome</keyword>
<reference evidence="2 3" key="1">
    <citation type="submission" date="2018-05" db="EMBL/GenBank/DDBJ databases">
        <title>Draft genome sequence of Scytalidium lignicola DSM 105466, a ubiquitous saprotrophic fungus.</title>
        <authorList>
            <person name="Buettner E."/>
            <person name="Gebauer A.M."/>
            <person name="Hofrichter M."/>
            <person name="Liers C."/>
            <person name="Kellner H."/>
        </authorList>
    </citation>
    <scope>NUCLEOTIDE SEQUENCE [LARGE SCALE GENOMIC DNA]</scope>
    <source>
        <strain evidence="2 3">DSM 105466</strain>
    </source>
</reference>
<name>A0A3E2HL21_SCYLI</name>